<dbReference type="InterPro" id="IPR036318">
    <property type="entry name" value="FAD-bd_PCMH-like_sf"/>
</dbReference>
<dbReference type="PANTHER" id="PTHR43099:SF6">
    <property type="entry name" value="UPF0053 PROTEIN RV1842C"/>
    <property type="match status" value="1"/>
</dbReference>
<dbReference type="InterPro" id="IPR002550">
    <property type="entry name" value="CNNM"/>
</dbReference>
<dbReference type="GO" id="GO:0050660">
    <property type="term" value="F:flavin adenine dinucleotide binding"/>
    <property type="evidence" value="ECO:0007669"/>
    <property type="project" value="InterPro"/>
</dbReference>
<evidence type="ECO:0000256" key="10">
    <source>
        <dbReference type="PROSITE-ProRule" id="PRU01193"/>
    </source>
</evidence>
<accession>A0A346XZY9</accession>
<keyword evidence="7 9" id="KW-0129">CBS domain</keyword>
<dbReference type="SMART" id="SM01091">
    <property type="entry name" value="CorC_HlyC"/>
    <property type="match status" value="1"/>
</dbReference>
<comment type="subcellular location">
    <subcellularLocation>
        <location evidence="1">Cell membrane</location>
        <topology evidence="1">Multi-pass membrane protein</topology>
    </subcellularLocation>
</comment>
<keyword evidence="6 10" id="KW-1133">Transmembrane helix</keyword>
<dbReference type="RefSeq" id="WP_114592229.1">
    <property type="nucleotide sequence ID" value="NZ_CP031165.1"/>
</dbReference>
<dbReference type="AlphaFoldDB" id="A0A346XZY9"/>
<evidence type="ECO:0000256" key="7">
    <source>
        <dbReference type="ARBA" id="ARBA00023122"/>
    </source>
</evidence>
<sequence>MSTVLGLLAVLLLIFGNAWFVAAEFALVTARRGRLEAAHEGGDRRAGRALQLLGRLSFALSGAQLGITVTSLAVGFIAEPVFTALFEPLLSPLGIRPALVPVIAVSLGLVVSTAGQMVLGELGPKNLAIAKAEDVAKSLAGGQILYLRLFGPIIHLFDSAANRLLRLVGIEPSEEIDNSVTVEELEHIITSSSASGTLGEGVSALLQRSIEFRDLHADDAMRPRADVVSISGDATCEELTALGVRTGHSRFPVTGPEGLDDLLGVVNIKDLLDVPVAERAITPVRTLAEPELAVPESASLRDVLLLLRDTHTQLAVVVDEFGGTEGIVTLEDIVEELVGDIRDEHDRAERQAVLRADGSWRVPGSWRIDEVRRDTGIELPQGEHDTISGLLMATLSRVPVVGDTLRLDGITIEVLAVQRHVAQTVRLSTDPDHAPDGDEPPVPAPVHVHDKETER</sequence>
<keyword evidence="4 10" id="KW-0812">Transmembrane</keyword>
<dbReference type="InterPro" id="IPR051676">
    <property type="entry name" value="UPF0053_domain"/>
</dbReference>
<evidence type="ECO:0000256" key="11">
    <source>
        <dbReference type="SAM" id="MobiDB-lite"/>
    </source>
</evidence>
<evidence type="ECO:0000259" key="13">
    <source>
        <dbReference type="PROSITE" id="PS51371"/>
    </source>
</evidence>
<dbReference type="SUPFAM" id="SSF54631">
    <property type="entry name" value="CBS-domain pair"/>
    <property type="match status" value="1"/>
</dbReference>
<reference evidence="15 16" key="1">
    <citation type="submission" date="2018-09" db="EMBL/GenBank/DDBJ databases">
        <title>Complete genome sequence of Euzebya sp. DY32-46 isolated from seawater of Pacific Ocean.</title>
        <authorList>
            <person name="Xu L."/>
            <person name="Wu Y.-H."/>
            <person name="Xu X.-W."/>
        </authorList>
    </citation>
    <scope>NUCLEOTIDE SEQUENCE [LARGE SCALE GENOMIC DNA]</scope>
    <source>
        <strain evidence="15 16">DY32-46</strain>
    </source>
</reference>
<keyword evidence="5" id="KW-0677">Repeat</keyword>
<dbReference type="Pfam" id="PF00571">
    <property type="entry name" value="CBS"/>
    <property type="match status" value="2"/>
</dbReference>
<evidence type="ECO:0000256" key="8">
    <source>
        <dbReference type="ARBA" id="ARBA00023136"/>
    </source>
</evidence>
<evidence type="ECO:0000256" key="6">
    <source>
        <dbReference type="ARBA" id="ARBA00022989"/>
    </source>
</evidence>
<dbReference type="GO" id="GO:0005886">
    <property type="term" value="C:plasma membrane"/>
    <property type="evidence" value="ECO:0007669"/>
    <property type="project" value="UniProtKB-SubCell"/>
</dbReference>
<dbReference type="CDD" id="cd04590">
    <property type="entry name" value="CBS_pair_CorC_HlyC_assoc"/>
    <property type="match status" value="1"/>
</dbReference>
<dbReference type="SMART" id="SM00116">
    <property type="entry name" value="CBS"/>
    <property type="match status" value="2"/>
</dbReference>
<feature type="domain" description="CBS" evidence="13">
    <location>
        <begin position="281"/>
        <end position="344"/>
    </location>
</feature>
<feature type="transmembrane region" description="Helical" evidence="12">
    <location>
        <begin position="98"/>
        <end position="119"/>
    </location>
</feature>
<dbReference type="PROSITE" id="PS51846">
    <property type="entry name" value="CNNM"/>
    <property type="match status" value="1"/>
</dbReference>
<dbReference type="InterPro" id="IPR046342">
    <property type="entry name" value="CBS_dom_sf"/>
</dbReference>
<dbReference type="Gene3D" id="3.10.580.10">
    <property type="entry name" value="CBS-domain"/>
    <property type="match status" value="1"/>
</dbReference>
<name>A0A346XZY9_9ACTN</name>
<dbReference type="InterPro" id="IPR000644">
    <property type="entry name" value="CBS_dom"/>
</dbReference>
<dbReference type="EMBL" id="CP031165">
    <property type="protein sequence ID" value="AXV07786.1"/>
    <property type="molecule type" value="Genomic_DNA"/>
</dbReference>
<feature type="domain" description="CNNM transmembrane" evidence="14">
    <location>
        <begin position="1"/>
        <end position="202"/>
    </location>
</feature>
<proteinExistence type="inferred from homology"/>
<gene>
    <name evidence="15" type="ORF">DVS28_a3110</name>
</gene>
<dbReference type="InterPro" id="IPR005170">
    <property type="entry name" value="Transptr-assoc_dom"/>
</dbReference>
<evidence type="ECO:0000256" key="12">
    <source>
        <dbReference type="SAM" id="Phobius"/>
    </source>
</evidence>
<feature type="domain" description="CBS" evidence="13">
    <location>
        <begin position="221"/>
        <end position="280"/>
    </location>
</feature>
<evidence type="ECO:0000256" key="2">
    <source>
        <dbReference type="ARBA" id="ARBA00006337"/>
    </source>
</evidence>
<evidence type="ECO:0000256" key="4">
    <source>
        <dbReference type="ARBA" id="ARBA00022692"/>
    </source>
</evidence>
<evidence type="ECO:0000256" key="5">
    <source>
        <dbReference type="ARBA" id="ARBA00022737"/>
    </source>
</evidence>
<evidence type="ECO:0000256" key="3">
    <source>
        <dbReference type="ARBA" id="ARBA00022475"/>
    </source>
</evidence>
<dbReference type="Pfam" id="PF03471">
    <property type="entry name" value="CorC_HlyC"/>
    <property type="match status" value="1"/>
</dbReference>
<dbReference type="PROSITE" id="PS51371">
    <property type="entry name" value="CBS"/>
    <property type="match status" value="2"/>
</dbReference>
<evidence type="ECO:0000313" key="15">
    <source>
        <dbReference type="EMBL" id="AXV07786.1"/>
    </source>
</evidence>
<evidence type="ECO:0000313" key="16">
    <source>
        <dbReference type="Proteomes" id="UP000264006"/>
    </source>
</evidence>
<dbReference type="Proteomes" id="UP000264006">
    <property type="component" value="Chromosome"/>
</dbReference>
<comment type="similarity">
    <text evidence="2">Belongs to the UPF0053 family.</text>
</comment>
<organism evidence="15 16">
    <name type="scientific">Euzebya pacifica</name>
    <dbReference type="NCBI Taxonomy" id="1608957"/>
    <lineage>
        <taxon>Bacteria</taxon>
        <taxon>Bacillati</taxon>
        <taxon>Actinomycetota</taxon>
        <taxon>Nitriliruptoria</taxon>
        <taxon>Euzebyales</taxon>
    </lineage>
</organism>
<dbReference type="SUPFAM" id="SSF56176">
    <property type="entry name" value="FAD-binding/transporter-associated domain-like"/>
    <property type="match status" value="1"/>
</dbReference>
<evidence type="ECO:0000259" key="14">
    <source>
        <dbReference type="PROSITE" id="PS51846"/>
    </source>
</evidence>
<keyword evidence="3" id="KW-1003">Cell membrane</keyword>
<dbReference type="PANTHER" id="PTHR43099">
    <property type="entry name" value="UPF0053 PROTEIN YRKA"/>
    <property type="match status" value="1"/>
</dbReference>
<feature type="region of interest" description="Disordered" evidence="11">
    <location>
        <begin position="428"/>
        <end position="455"/>
    </location>
</feature>
<feature type="transmembrane region" description="Helical" evidence="12">
    <location>
        <begin position="139"/>
        <end position="157"/>
    </location>
</feature>
<keyword evidence="16" id="KW-1185">Reference proteome</keyword>
<dbReference type="OrthoDB" id="110231at2"/>
<evidence type="ECO:0000256" key="9">
    <source>
        <dbReference type="PROSITE-ProRule" id="PRU00703"/>
    </source>
</evidence>
<dbReference type="InterPro" id="IPR044751">
    <property type="entry name" value="Ion_transp-like_CBS"/>
</dbReference>
<dbReference type="Gene3D" id="3.30.465.10">
    <property type="match status" value="1"/>
</dbReference>
<dbReference type="InterPro" id="IPR016169">
    <property type="entry name" value="FAD-bd_PCMH_sub2"/>
</dbReference>
<keyword evidence="8 10" id="KW-0472">Membrane</keyword>
<dbReference type="Pfam" id="PF01595">
    <property type="entry name" value="CNNM"/>
    <property type="match status" value="1"/>
</dbReference>
<dbReference type="KEGG" id="euz:DVS28_a3110"/>
<evidence type="ECO:0000256" key="1">
    <source>
        <dbReference type="ARBA" id="ARBA00004651"/>
    </source>
</evidence>
<protein>
    <submittedName>
        <fullName evidence="15">Magnesium and cobalt efflux protein CorC</fullName>
    </submittedName>
</protein>
<feature type="transmembrane region" description="Helical" evidence="12">
    <location>
        <begin position="65"/>
        <end position="86"/>
    </location>
</feature>